<comment type="caution">
    <text evidence="2">The sequence shown here is derived from an EMBL/GenBank/DDBJ whole genome shotgun (WGS) entry which is preliminary data.</text>
</comment>
<reference evidence="2 3" key="1">
    <citation type="submission" date="2015-01" db="EMBL/GenBank/DDBJ databases">
        <title>Evolution of Trichinella species and genotypes.</title>
        <authorList>
            <person name="Korhonen P.K."/>
            <person name="Edoardo P."/>
            <person name="Giuseppe L.R."/>
            <person name="Gasser R.B."/>
        </authorList>
    </citation>
    <scope>NUCLEOTIDE SEQUENCE [LARGE SCALE GENOMIC DNA]</scope>
    <source>
        <strain evidence="2">ISS3</strain>
    </source>
</reference>
<dbReference type="OrthoDB" id="10476214at2759"/>
<feature type="compositionally biased region" description="Polar residues" evidence="1">
    <location>
        <begin position="12"/>
        <end position="21"/>
    </location>
</feature>
<feature type="region of interest" description="Disordered" evidence="1">
    <location>
        <begin position="1"/>
        <end position="33"/>
    </location>
</feature>
<evidence type="ECO:0000313" key="3">
    <source>
        <dbReference type="Proteomes" id="UP000054776"/>
    </source>
</evidence>
<evidence type="ECO:0000313" key="2">
    <source>
        <dbReference type="EMBL" id="KRY40442.1"/>
    </source>
</evidence>
<organism evidence="2 3">
    <name type="scientific">Trichinella spiralis</name>
    <name type="common">Trichina worm</name>
    <dbReference type="NCBI Taxonomy" id="6334"/>
    <lineage>
        <taxon>Eukaryota</taxon>
        <taxon>Metazoa</taxon>
        <taxon>Ecdysozoa</taxon>
        <taxon>Nematoda</taxon>
        <taxon>Enoplea</taxon>
        <taxon>Dorylaimia</taxon>
        <taxon>Trichinellida</taxon>
        <taxon>Trichinellidae</taxon>
        <taxon>Trichinella</taxon>
    </lineage>
</organism>
<protein>
    <submittedName>
        <fullName evidence="2">Uncharacterized protein</fullName>
    </submittedName>
</protein>
<dbReference type="EMBL" id="JYDH01000012">
    <property type="protein sequence ID" value="KRY40442.1"/>
    <property type="molecule type" value="Genomic_DNA"/>
</dbReference>
<name>A0A0V1BU50_TRISP</name>
<accession>A0A0V1BU50</accession>
<gene>
    <name evidence="2" type="ORF">T01_15620</name>
</gene>
<evidence type="ECO:0000256" key="1">
    <source>
        <dbReference type="SAM" id="MobiDB-lite"/>
    </source>
</evidence>
<dbReference type="AlphaFoldDB" id="A0A0V1BU50"/>
<proteinExistence type="predicted"/>
<dbReference type="InParanoid" id="A0A0V1BU50"/>
<sequence>MTAEGNPPVDTGFSSLSNECENSAIAESKPFRD</sequence>
<dbReference type="Proteomes" id="UP000054776">
    <property type="component" value="Unassembled WGS sequence"/>
</dbReference>
<keyword evidence="3" id="KW-1185">Reference proteome</keyword>